<comment type="caution">
    <text evidence="4">The sequence shown here is derived from an EMBL/GenBank/DDBJ whole genome shotgun (WGS) entry which is preliminary data.</text>
</comment>
<feature type="region of interest" description="Disordered" evidence="1">
    <location>
        <begin position="330"/>
        <end position="358"/>
    </location>
</feature>
<dbReference type="AlphaFoldDB" id="A0A9D4BNH6"/>
<evidence type="ECO:0000256" key="1">
    <source>
        <dbReference type="SAM" id="MobiDB-lite"/>
    </source>
</evidence>
<gene>
    <name evidence="4" type="ORF">DPMN_077644</name>
</gene>
<keyword evidence="2" id="KW-0472">Membrane</keyword>
<keyword evidence="2" id="KW-1133">Transmembrane helix</keyword>
<evidence type="ECO:0000313" key="5">
    <source>
        <dbReference type="Proteomes" id="UP000828390"/>
    </source>
</evidence>
<dbReference type="EMBL" id="JAIWYP010000015">
    <property type="protein sequence ID" value="KAH3702619.1"/>
    <property type="molecule type" value="Genomic_DNA"/>
</dbReference>
<feature type="signal peptide" evidence="3">
    <location>
        <begin position="1"/>
        <end position="19"/>
    </location>
</feature>
<feature type="compositionally biased region" description="Basic and acidic residues" evidence="1">
    <location>
        <begin position="524"/>
        <end position="536"/>
    </location>
</feature>
<feature type="transmembrane region" description="Helical" evidence="2">
    <location>
        <begin position="364"/>
        <end position="385"/>
    </location>
</feature>
<keyword evidence="3" id="KW-0732">Signal</keyword>
<dbReference type="Proteomes" id="UP000828390">
    <property type="component" value="Unassembled WGS sequence"/>
</dbReference>
<feature type="chain" id="PRO_5039263980" description="WSC domain-containing protein" evidence="3">
    <location>
        <begin position="20"/>
        <end position="575"/>
    </location>
</feature>
<sequence length="575" mass="63435">MLFYKVVCVLILATVKVNANYFLSNVSTTWSSVDCLLAEPAISYKNHSFQVNEPLGLELHTAGTWIGYQHAKLPFLFLGCREFNFNYENTYNVTRIGYCFNVCGNAPFGIYMSDYNDITSDLATKECRCANLSNIDTLSSCDKNADDKNEEHLCLENYNCSAIFTHVYANGTETDNGIISLGDCLTYYYPYFAWASCKPTKGNLKVMCSNTSYADSSATAAIIKSTAANWLDGNIECLKAKQHPASVESIQRGRFGNPQEQYFWTGIIRSITLIGTSTSVNESIRPINCYAFVNTDGLLQFASNGTKESICVNIGTNLTSTIRTTYTVSTNASSDEPVTHEGSTPAHTVTNRSSDGTSPEATTIGIGVAVGLLVVLGAVLVIYLLRKRGILPCKSGSSIKKPNESSKDYEDNVGNQTYFILEKSALSVVESEDHENTAYEQNEGNAEADNYNSIDETEDAYQSVKDEYDCTTNALRTKPTSKKPDNVYNKLKIPRPVDYDHVGIRGHNIFQEGSDYDTTSVARRNDGEGDYNHIPHPDSTTCARRNGSKDDYDVITGKKIKFSQSDSADYAHVRA</sequence>
<evidence type="ECO:0000256" key="2">
    <source>
        <dbReference type="SAM" id="Phobius"/>
    </source>
</evidence>
<organism evidence="4 5">
    <name type="scientific">Dreissena polymorpha</name>
    <name type="common">Zebra mussel</name>
    <name type="synonym">Mytilus polymorpha</name>
    <dbReference type="NCBI Taxonomy" id="45954"/>
    <lineage>
        <taxon>Eukaryota</taxon>
        <taxon>Metazoa</taxon>
        <taxon>Spiralia</taxon>
        <taxon>Lophotrochozoa</taxon>
        <taxon>Mollusca</taxon>
        <taxon>Bivalvia</taxon>
        <taxon>Autobranchia</taxon>
        <taxon>Heteroconchia</taxon>
        <taxon>Euheterodonta</taxon>
        <taxon>Imparidentia</taxon>
        <taxon>Neoheterodontei</taxon>
        <taxon>Myida</taxon>
        <taxon>Dreissenoidea</taxon>
        <taxon>Dreissenidae</taxon>
        <taxon>Dreissena</taxon>
    </lineage>
</organism>
<proteinExistence type="predicted"/>
<protein>
    <recommendedName>
        <fullName evidence="6">WSC domain-containing protein</fullName>
    </recommendedName>
</protein>
<name>A0A9D4BNH6_DREPO</name>
<evidence type="ECO:0008006" key="6">
    <source>
        <dbReference type="Google" id="ProtNLM"/>
    </source>
</evidence>
<keyword evidence="5" id="KW-1185">Reference proteome</keyword>
<keyword evidence="2" id="KW-0812">Transmembrane</keyword>
<accession>A0A9D4BNH6</accession>
<evidence type="ECO:0000256" key="3">
    <source>
        <dbReference type="SAM" id="SignalP"/>
    </source>
</evidence>
<feature type="region of interest" description="Disordered" evidence="1">
    <location>
        <begin position="524"/>
        <end position="547"/>
    </location>
</feature>
<evidence type="ECO:0000313" key="4">
    <source>
        <dbReference type="EMBL" id="KAH3702619.1"/>
    </source>
</evidence>
<reference evidence="4" key="1">
    <citation type="journal article" date="2019" name="bioRxiv">
        <title>The Genome of the Zebra Mussel, Dreissena polymorpha: A Resource for Invasive Species Research.</title>
        <authorList>
            <person name="McCartney M.A."/>
            <person name="Auch B."/>
            <person name="Kono T."/>
            <person name="Mallez S."/>
            <person name="Zhang Y."/>
            <person name="Obille A."/>
            <person name="Becker A."/>
            <person name="Abrahante J.E."/>
            <person name="Garbe J."/>
            <person name="Badalamenti J.P."/>
            <person name="Herman A."/>
            <person name="Mangelson H."/>
            <person name="Liachko I."/>
            <person name="Sullivan S."/>
            <person name="Sone E.D."/>
            <person name="Koren S."/>
            <person name="Silverstein K.A.T."/>
            <person name="Beckman K.B."/>
            <person name="Gohl D.M."/>
        </authorList>
    </citation>
    <scope>NUCLEOTIDE SEQUENCE</scope>
    <source>
        <strain evidence="4">Duluth1</strain>
        <tissue evidence="4">Whole animal</tissue>
    </source>
</reference>
<reference evidence="4" key="2">
    <citation type="submission" date="2020-11" db="EMBL/GenBank/DDBJ databases">
        <authorList>
            <person name="McCartney M.A."/>
            <person name="Auch B."/>
            <person name="Kono T."/>
            <person name="Mallez S."/>
            <person name="Becker A."/>
            <person name="Gohl D.M."/>
            <person name="Silverstein K.A.T."/>
            <person name="Koren S."/>
            <person name="Bechman K.B."/>
            <person name="Herman A."/>
            <person name="Abrahante J.E."/>
            <person name="Garbe J."/>
        </authorList>
    </citation>
    <scope>NUCLEOTIDE SEQUENCE</scope>
    <source>
        <strain evidence="4">Duluth1</strain>
        <tissue evidence="4">Whole animal</tissue>
    </source>
</reference>
<dbReference type="OrthoDB" id="10678508at2759"/>
<feature type="compositionally biased region" description="Polar residues" evidence="1">
    <location>
        <begin position="331"/>
        <end position="358"/>
    </location>
</feature>